<dbReference type="PROSITE" id="PS51471">
    <property type="entry name" value="FE2OG_OXY"/>
    <property type="match status" value="1"/>
</dbReference>
<dbReference type="GO" id="GO:0017000">
    <property type="term" value="P:antibiotic biosynthetic process"/>
    <property type="evidence" value="ECO:0007669"/>
    <property type="project" value="UniProtKB-KW"/>
</dbReference>
<accession>A0A7D7R460</accession>
<dbReference type="InterPro" id="IPR027443">
    <property type="entry name" value="IPNS-like_sf"/>
</dbReference>
<evidence type="ECO:0000259" key="5">
    <source>
        <dbReference type="PROSITE" id="PS51471"/>
    </source>
</evidence>
<dbReference type="Pfam" id="PF03171">
    <property type="entry name" value="2OG-FeII_Oxy"/>
    <property type="match status" value="1"/>
</dbReference>
<organism evidence="6 7">
    <name type="scientific">Gordonia jinghuaiqii</name>
    <dbReference type="NCBI Taxonomy" id="2758710"/>
    <lineage>
        <taxon>Bacteria</taxon>
        <taxon>Bacillati</taxon>
        <taxon>Actinomycetota</taxon>
        <taxon>Actinomycetes</taxon>
        <taxon>Mycobacteriales</taxon>
        <taxon>Gordoniaceae</taxon>
        <taxon>Gordonia</taxon>
    </lineage>
</organism>
<keyword evidence="2" id="KW-0045">Antibiotic biosynthesis</keyword>
<evidence type="ECO:0000313" key="7">
    <source>
        <dbReference type="Proteomes" id="UP000515663"/>
    </source>
</evidence>
<keyword evidence="3" id="KW-0408">Iron</keyword>
<feature type="region of interest" description="Disordered" evidence="4">
    <location>
        <begin position="299"/>
        <end position="326"/>
    </location>
</feature>
<sequence length="326" mass="35975">MSTSADTLTLADIPVIDISGLSSPNMADRLSVAAEIDEANRRVGFLVITNHGVETSLIEKMHAESEAFFALPAEAKEAAAVSDPDISRGYMPPRARSLGASTTGMGERDYVEYFSMGSPRFNGSGLFDHGNVWPEGRDEMRQTWETYFAAMEDLADRLLRGFALALGVEEDFFRASCDEHCSVLFANGYPPVSDQTVPNEVRLGQHTDYGSVTILYRDERPSGLQVLQNGEWLFVPDIPGSYVVNIGDLMARWTNDRWVSTQHRVANPPVLHLGNRRLSIPFFHQPNVDAVIEAVPTTVGPEGPKYPPITSGDNYLEKTRKSTSAY</sequence>
<dbReference type="GO" id="GO:0016491">
    <property type="term" value="F:oxidoreductase activity"/>
    <property type="evidence" value="ECO:0007669"/>
    <property type="project" value="UniProtKB-KW"/>
</dbReference>
<dbReference type="AlphaFoldDB" id="A0A7D7R460"/>
<dbReference type="InterPro" id="IPR026992">
    <property type="entry name" value="DIOX_N"/>
</dbReference>
<dbReference type="SUPFAM" id="SSF51197">
    <property type="entry name" value="Clavaminate synthase-like"/>
    <property type="match status" value="1"/>
</dbReference>
<dbReference type="InterPro" id="IPR050231">
    <property type="entry name" value="Iron_ascorbate_oxido_reductase"/>
</dbReference>
<dbReference type="PANTHER" id="PTHR47990">
    <property type="entry name" value="2-OXOGLUTARATE (2OG) AND FE(II)-DEPENDENT OXYGENASE SUPERFAMILY PROTEIN-RELATED"/>
    <property type="match status" value="1"/>
</dbReference>
<dbReference type="KEGG" id="gji:H1R19_04880"/>
<dbReference type="InterPro" id="IPR005123">
    <property type="entry name" value="Oxoglu/Fe-dep_dioxygenase_dom"/>
</dbReference>
<dbReference type="RefSeq" id="WP_219850705.1">
    <property type="nucleotide sequence ID" value="NZ_CP059491.1"/>
</dbReference>
<evidence type="ECO:0000313" key="6">
    <source>
        <dbReference type="EMBL" id="QMT02492.1"/>
    </source>
</evidence>
<protein>
    <submittedName>
        <fullName evidence="6">Isopenicillin N synthase family oxygenase</fullName>
    </submittedName>
</protein>
<dbReference type="Gene3D" id="2.60.120.330">
    <property type="entry name" value="B-lactam Antibiotic, Isopenicillin N Synthase, Chain"/>
    <property type="match status" value="1"/>
</dbReference>
<keyword evidence="3" id="KW-0560">Oxidoreductase</keyword>
<keyword evidence="3" id="KW-0479">Metal-binding</keyword>
<dbReference type="InterPro" id="IPR044861">
    <property type="entry name" value="IPNS-like_FE2OG_OXY"/>
</dbReference>
<dbReference type="Pfam" id="PF14226">
    <property type="entry name" value="DIOX_N"/>
    <property type="match status" value="1"/>
</dbReference>
<proteinExistence type="inferred from homology"/>
<dbReference type="GO" id="GO:0046872">
    <property type="term" value="F:metal ion binding"/>
    <property type="evidence" value="ECO:0007669"/>
    <property type="project" value="UniProtKB-KW"/>
</dbReference>
<evidence type="ECO:0000256" key="4">
    <source>
        <dbReference type="SAM" id="MobiDB-lite"/>
    </source>
</evidence>
<feature type="domain" description="Fe2OG dioxygenase" evidence="5">
    <location>
        <begin position="179"/>
        <end position="286"/>
    </location>
</feature>
<evidence type="ECO:0000256" key="3">
    <source>
        <dbReference type="RuleBase" id="RU003682"/>
    </source>
</evidence>
<dbReference type="PRINTS" id="PR00682">
    <property type="entry name" value="IPNSYNTHASE"/>
</dbReference>
<reference evidence="7" key="1">
    <citation type="submission" date="2020-07" db="EMBL/GenBank/DDBJ databases">
        <title>novel species isolated from the respiratory tract of Marmot.</title>
        <authorList>
            <person name="Zhang G."/>
        </authorList>
    </citation>
    <scope>NUCLEOTIDE SEQUENCE [LARGE SCALE GENOMIC DNA]</scope>
    <source>
        <strain evidence="7">686</strain>
    </source>
</reference>
<evidence type="ECO:0000256" key="1">
    <source>
        <dbReference type="ARBA" id="ARBA00004792"/>
    </source>
</evidence>
<dbReference type="EMBL" id="CP059491">
    <property type="protein sequence ID" value="QMT02492.1"/>
    <property type="molecule type" value="Genomic_DNA"/>
</dbReference>
<gene>
    <name evidence="6" type="ORF">H1R19_04880</name>
</gene>
<name>A0A7D7R460_9ACTN</name>
<dbReference type="Proteomes" id="UP000515663">
    <property type="component" value="Chromosome"/>
</dbReference>
<evidence type="ECO:0000256" key="2">
    <source>
        <dbReference type="ARBA" id="ARBA00023194"/>
    </source>
</evidence>
<keyword evidence="7" id="KW-1185">Reference proteome</keyword>
<comment type="similarity">
    <text evidence="3">Belongs to the iron/ascorbate-dependent oxidoreductase family.</text>
</comment>
<comment type="pathway">
    <text evidence="1">Antibiotic biosynthesis.</text>
</comment>